<protein>
    <submittedName>
        <fullName evidence="1">Low-density lipoprotein receptor- protein 1B</fullName>
    </submittedName>
</protein>
<keyword evidence="1" id="KW-0449">Lipoprotein</keyword>
<name>A0ACB8G1D5_9SAUR</name>
<reference evidence="1" key="1">
    <citation type="submission" date="2021-08" db="EMBL/GenBank/DDBJ databases">
        <title>The first chromosome-level gecko genome reveals the dynamic sex chromosomes of Neotropical dwarf geckos (Sphaerodactylidae: Sphaerodactylus).</title>
        <authorList>
            <person name="Pinto B.J."/>
            <person name="Keating S.E."/>
            <person name="Gamble T."/>
        </authorList>
    </citation>
    <scope>NUCLEOTIDE SEQUENCE</scope>
    <source>
        <strain evidence="1">TG3544</strain>
    </source>
</reference>
<evidence type="ECO:0000313" key="1">
    <source>
        <dbReference type="EMBL" id="KAH8013326.1"/>
    </source>
</evidence>
<proteinExistence type="predicted"/>
<keyword evidence="2" id="KW-1185">Reference proteome</keyword>
<comment type="caution">
    <text evidence="1">The sequence shown here is derived from an EMBL/GenBank/DDBJ whole genome shotgun (WGS) entry which is preliminary data.</text>
</comment>
<organism evidence="1 2">
    <name type="scientific">Sphaerodactylus townsendi</name>
    <dbReference type="NCBI Taxonomy" id="933632"/>
    <lineage>
        <taxon>Eukaryota</taxon>
        <taxon>Metazoa</taxon>
        <taxon>Chordata</taxon>
        <taxon>Craniata</taxon>
        <taxon>Vertebrata</taxon>
        <taxon>Euteleostomi</taxon>
        <taxon>Lepidosauria</taxon>
        <taxon>Squamata</taxon>
        <taxon>Bifurcata</taxon>
        <taxon>Gekkota</taxon>
        <taxon>Sphaerodactylidae</taxon>
        <taxon>Sphaerodactylus</taxon>
    </lineage>
</organism>
<accession>A0ACB8G1D5</accession>
<dbReference type="EMBL" id="CM037615">
    <property type="protein sequence ID" value="KAH8013326.1"/>
    <property type="molecule type" value="Genomic_DNA"/>
</dbReference>
<keyword evidence="1" id="KW-0675">Receptor</keyword>
<gene>
    <name evidence="1" type="primary">LRP1B_5</name>
    <name evidence="1" type="ORF">K3G42_017178</name>
</gene>
<evidence type="ECO:0000313" key="2">
    <source>
        <dbReference type="Proteomes" id="UP000827872"/>
    </source>
</evidence>
<sequence>MSEDDHPHVLALDECQNLMFWTNWNEQHPSIMRATLYGKNAQVVISTDILTPNGLAIDHRSEKLYFSDGSLGKIERCEYDGSHRNVIVRSGPGTFLSLAVYDDWIFWTDWVRRAILRSNKYTGGDTKILRSDIPHQPMGIIAVANDTNSCELSPCAQMNGGCHDLCLLTPDGHVNCSCRGDRILINDNRCVPKNYSCNFYSEFECGNGECIDYQLSCDGMAHCKDKSDEKLFYCENRNCRGGFKPCLNRRCISTIKVCDGKNDCGDNSDELGCEATGCTSAEFRCAAGTCIAKSAQCNQIIDCLDASDEKNCNNTDCAHFYKLGIKSSGFISCNSTSLCILPEWLCDGSNDCGDYTDELNCPVRSKRTCEHNYFGCRNGRCILNTWVCDGQKDCEDGDDELHCDSSCSWNQFACSAQKCISKQWICDGEDDCGNGLDESKTVCGSVTCAPDMFSCLDSYACVPQHWLCDGERDCPNGSDELSTAGCGMNHFAAYTYTLIDCP</sequence>
<dbReference type="Proteomes" id="UP000827872">
    <property type="component" value="Linkage Group LG02"/>
</dbReference>